<evidence type="ECO:0000256" key="7">
    <source>
        <dbReference type="PROSITE-ProRule" id="PRU00042"/>
    </source>
</evidence>
<dbReference type="Pfam" id="PF00096">
    <property type="entry name" value="zf-C2H2"/>
    <property type="match status" value="2"/>
</dbReference>
<dbReference type="PANTHER" id="PTHR40626">
    <property type="entry name" value="MIP31509P"/>
    <property type="match status" value="1"/>
</dbReference>
<accession>A0A9P6B9B0</accession>
<dbReference type="Gene3D" id="3.30.160.60">
    <property type="entry name" value="Classic Zinc Finger"/>
    <property type="match status" value="2"/>
</dbReference>
<keyword evidence="2" id="KW-0479">Metal-binding</keyword>
<feature type="domain" description="C2H2-type" evidence="9">
    <location>
        <begin position="52"/>
        <end position="82"/>
    </location>
</feature>
<gene>
    <name evidence="10" type="ORF">BS47DRAFT_1336644</name>
</gene>
<protein>
    <recommendedName>
        <fullName evidence="9">C2H2-type domain-containing protein</fullName>
    </recommendedName>
</protein>
<dbReference type="GO" id="GO:0000785">
    <property type="term" value="C:chromatin"/>
    <property type="evidence" value="ECO:0007669"/>
    <property type="project" value="TreeGrafter"/>
</dbReference>
<dbReference type="InterPro" id="IPR036236">
    <property type="entry name" value="Znf_C2H2_sf"/>
</dbReference>
<evidence type="ECO:0000313" key="11">
    <source>
        <dbReference type="Proteomes" id="UP000886523"/>
    </source>
</evidence>
<dbReference type="PROSITE" id="PS00028">
    <property type="entry name" value="ZINC_FINGER_C2H2_1"/>
    <property type="match status" value="2"/>
</dbReference>
<dbReference type="SUPFAM" id="SSF57667">
    <property type="entry name" value="beta-beta-alpha zinc fingers"/>
    <property type="match status" value="1"/>
</dbReference>
<name>A0A9P6B9B0_9AGAM</name>
<reference evidence="10" key="1">
    <citation type="journal article" date="2020" name="Nat. Commun.">
        <title>Large-scale genome sequencing of mycorrhizal fungi provides insights into the early evolution of symbiotic traits.</title>
        <authorList>
            <person name="Miyauchi S."/>
            <person name="Kiss E."/>
            <person name="Kuo A."/>
            <person name="Drula E."/>
            <person name="Kohler A."/>
            <person name="Sanchez-Garcia M."/>
            <person name="Morin E."/>
            <person name="Andreopoulos B."/>
            <person name="Barry K.W."/>
            <person name="Bonito G."/>
            <person name="Buee M."/>
            <person name="Carver A."/>
            <person name="Chen C."/>
            <person name="Cichocki N."/>
            <person name="Clum A."/>
            <person name="Culley D."/>
            <person name="Crous P.W."/>
            <person name="Fauchery L."/>
            <person name="Girlanda M."/>
            <person name="Hayes R.D."/>
            <person name="Keri Z."/>
            <person name="LaButti K."/>
            <person name="Lipzen A."/>
            <person name="Lombard V."/>
            <person name="Magnuson J."/>
            <person name="Maillard F."/>
            <person name="Murat C."/>
            <person name="Nolan M."/>
            <person name="Ohm R.A."/>
            <person name="Pangilinan J."/>
            <person name="Pereira M.F."/>
            <person name="Perotto S."/>
            <person name="Peter M."/>
            <person name="Pfister S."/>
            <person name="Riley R."/>
            <person name="Sitrit Y."/>
            <person name="Stielow J.B."/>
            <person name="Szollosi G."/>
            <person name="Zifcakova L."/>
            <person name="Stursova M."/>
            <person name="Spatafora J.W."/>
            <person name="Tedersoo L."/>
            <person name="Vaario L.M."/>
            <person name="Yamada A."/>
            <person name="Yan M."/>
            <person name="Wang P."/>
            <person name="Xu J."/>
            <person name="Bruns T."/>
            <person name="Baldrian P."/>
            <person name="Vilgalys R."/>
            <person name="Dunand C."/>
            <person name="Henrissat B."/>
            <person name="Grigoriev I.V."/>
            <person name="Hibbett D."/>
            <person name="Nagy L.G."/>
            <person name="Martin F.M."/>
        </authorList>
    </citation>
    <scope>NUCLEOTIDE SEQUENCE</scope>
    <source>
        <strain evidence="10">UP504</strain>
    </source>
</reference>
<evidence type="ECO:0000256" key="8">
    <source>
        <dbReference type="SAM" id="MobiDB-lite"/>
    </source>
</evidence>
<evidence type="ECO:0000256" key="3">
    <source>
        <dbReference type="ARBA" id="ARBA00022737"/>
    </source>
</evidence>
<evidence type="ECO:0000256" key="6">
    <source>
        <dbReference type="ARBA" id="ARBA00023242"/>
    </source>
</evidence>
<dbReference type="EMBL" id="MU128915">
    <property type="protein sequence ID" value="KAF9519920.1"/>
    <property type="molecule type" value="Genomic_DNA"/>
</dbReference>
<dbReference type="OrthoDB" id="8117402at2759"/>
<dbReference type="PANTHER" id="PTHR40626:SF11">
    <property type="entry name" value="ZINC FINGER PROTEIN YPR022C"/>
    <property type="match status" value="1"/>
</dbReference>
<keyword evidence="11" id="KW-1185">Reference proteome</keyword>
<evidence type="ECO:0000256" key="2">
    <source>
        <dbReference type="ARBA" id="ARBA00022723"/>
    </source>
</evidence>
<dbReference type="InterPro" id="IPR013087">
    <property type="entry name" value="Znf_C2H2_type"/>
</dbReference>
<evidence type="ECO:0000256" key="4">
    <source>
        <dbReference type="ARBA" id="ARBA00022771"/>
    </source>
</evidence>
<sequence length="148" mass="16577">MPTPPHHRGRINPDTSGPVKKYPCVHCPRSFARAFNLKTHMATHDPNRIKAFVCRHQGCGRSFSRKHDLGRHLTSIHGSRDGIREDSEPSLVGHRSSAESLSTATSRGGSDGNNTGRMHRERVWCDGCGRGWIKGTREACECDEYRDE</sequence>
<comment type="subcellular location">
    <subcellularLocation>
        <location evidence="1">Nucleus</location>
    </subcellularLocation>
</comment>
<proteinExistence type="predicted"/>
<organism evidence="10 11">
    <name type="scientific">Hydnum rufescens UP504</name>
    <dbReference type="NCBI Taxonomy" id="1448309"/>
    <lineage>
        <taxon>Eukaryota</taxon>
        <taxon>Fungi</taxon>
        <taxon>Dikarya</taxon>
        <taxon>Basidiomycota</taxon>
        <taxon>Agaricomycotina</taxon>
        <taxon>Agaricomycetes</taxon>
        <taxon>Cantharellales</taxon>
        <taxon>Hydnaceae</taxon>
        <taxon>Hydnum</taxon>
    </lineage>
</organism>
<dbReference type="GO" id="GO:0008270">
    <property type="term" value="F:zinc ion binding"/>
    <property type="evidence" value="ECO:0007669"/>
    <property type="project" value="UniProtKB-KW"/>
</dbReference>
<dbReference type="GO" id="GO:0000981">
    <property type="term" value="F:DNA-binding transcription factor activity, RNA polymerase II-specific"/>
    <property type="evidence" value="ECO:0007669"/>
    <property type="project" value="InterPro"/>
</dbReference>
<dbReference type="InterPro" id="IPR051059">
    <property type="entry name" value="VerF-like"/>
</dbReference>
<feature type="domain" description="C2H2-type" evidence="9">
    <location>
        <begin position="22"/>
        <end position="49"/>
    </location>
</feature>
<evidence type="ECO:0000256" key="1">
    <source>
        <dbReference type="ARBA" id="ARBA00004123"/>
    </source>
</evidence>
<evidence type="ECO:0000259" key="9">
    <source>
        <dbReference type="PROSITE" id="PS50157"/>
    </source>
</evidence>
<evidence type="ECO:0000313" key="10">
    <source>
        <dbReference type="EMBL" id="KAF9519920.1"/>
    </source>
</evidence>
<dbReference type="AlphaFoldDB" id="A0A9P6B9B0"/>
<dbReference type="FunFam" id="3.30.160.60:FF:000100">
    <property type="entry name" value="Zinc finger 45-like"/>
    <property type="match status" value="1"/>
</dbReference>
<keyword evidence="5" id="KW-0862">Zinc</keyword>
<dbReference type="GO" id="GO:0000978">
    <property type="term" value="F:RNA polymerase II cis-regulatory region sequence-specific DNA binding"/>
    <property type="evidence" value="ECO:0007669"/>
    <property type="project" value="InterPro"/>
</dbReference>
<dbReference type="SMART" id="SM00355">
    <property type="entry name" value="ZnF_C2H2"/>
    <property type="match status" value="2"/>
</dbReference>
<dbReference type="PROSITE" id="PS50157">
    <property type="entry name" value="ZINC_FINGER_C2H2_2"/>
    <property type="match status" value="2"/>
</dbReference>
<comment type="caution">
    <text evidence="10">The sequence shown here is derived from an EMBL/GenBank/DDBJ whole genome shotgun (WGS) entry which is preliminary data.</text>
</comment>
<keyword evidence="6" id="KW-0539">Nucleus</keyword>
<feature type="compositionally biased region" description="Polar residues" evidence="8">
    <location>
        <begin position="98"/>
        <end position="116"/>
    </location>
</feature>
<keyword evidence="4 7" id="KW-0863">Zinc-finger</keyword>
<feature type="region of interest" description="Disordered" evidence="8">
    <location>
        <begin position="76"/>
        <end position="116"/>
    </location>
</feature>
<feature type="compositionally biased region" description="Basic and acidic residues" evidence="8">
    <location>
        <begin position="78"/>
        <end position="87"/>
    </location>
</feature>
<dbReference type="GO" id="GO:0005634">
    <property type="term" value="C:nucleus"/>
    <property type="evidence" value="ECO:0007669"/>
    <property type="project" value="UniProtKB-SubCell"/>
</dbReference>
<dbReference type="Proteomes" id="UP000886523">
    <property type="component" value="Unassembled WGS sequence"/>
</dbReference>
<keyword evidence="3" id="KW-0677">Repeat</keyword>
<evidence type="ECO:0000256" key="5">
    <source>
        <dbReference type="ARBA" id="ARBA00022833"/>
    </source>
</evidence>